<feature type="compositionally biased region" description="Gly residues" evidence="1">
    <location>
        <begin position="1"/>
        <end position="11"/>
    </location>
</feature>
<proteinExistence type="predicted"/>
<evidence type="ECO:0000256" key="1">
    <source>
        <dbReference type="SAM" id="MobiDB-lite"/>
    </source>
</evidence>
<keyword evidence="3" id="KW-1185">Reference proteome</keyword>
<protein>
    <submittedName>
        <fullName evidence="2">Uncharacterized protein</fullName>
    </submittedName>
</protein>
<evidence type="ECO:0000313" key="2">
    <source>
        <dbReference type="EnsemblPlants" id="OMERI09G03280.1"/>
    </source>
</evidence>
<dbReference type="AlphaFoldDB" id="A0A0E0EQD9"/>
<accession>A0A0E0EQD9</accession>
<sequence>MRAAGGGGRGAKAGPTQRGRRPVTGGGGAQSEQAGSSCSYHFSCDVELSPRARARRVVSAGLRRLRRAVATGLRRPRARPPPLLCLDLAPQNIHRGRYRYSHLSGVDHAPAAASVCFW</sequence>
<evidence type="ECO:0000313" key="3">
    <source>
        <dbReference type="Proteomes" id="UP000008021"/>
    </source>
</evidence>
<reference evidence="2" key="2">
    <citation type="submission" date="2018-05" db="EMBL/GenBank/DDBJ databases">
        <title>OmerRS3 (Oryza meridionalis Reference Sequence Version 3).</title>
        <authorList>
            <person name="Zhang J."/>
            <person name="Kudrna D."/>
            <person name="Lee S."/>
            <person name="Talag J."/>
            <person name="Welchert J."/>
            <person name="Wing R.A."/>
        </authorList>
    </citation>
    <scope>NUCLEOTIDE SEQUENCE [LARGE SCALE GENOMIC DNA]</scope>
    <source>
        <strain evidence="2">cv. OR44</strain>
    </source>
</reference>
<dbReference type="Gramene" id="OMERI09G03280.1">
    <property type="protein sequence ID" value="OMERI09G03280.1"/>
    <property type="gene ID" value="OMERI09G03280"/>
</dbReference>
<feature type="region of interest" description="Disordered" evidence="1">
    <location>
        <begin position="1"/>
        <end position="37"/>
    </location>
</feature>
<dbReference type="EnsemblPlants" id="OMERI09G03280.1">
    <property type="protein sequence ID" value="OMERI09G03280.1"/>
    <property type="gene ID" value="OMERI09G03280"/>
</dbReference>
<name>A0A0E0EQD9_9ORYZ</name>
<organism evidence="2">
    <name type="scientific">Oryza meridionalis</name>
    <dbReference type="NCBI Taxonomy" id="40149"/>
    <lineage>
        <taxon>Eukaryota</taxon>
        <taxon>Viridiplantae</taxon>
        <taxon>Streptophyta</taxon>
        <taxon>Embryophyta</taxon>
        <taxon>Tracheophyta</taxon>
        <taxon>Spermatophyta</taxon>
        <taxon>Magnoliopsida</taxon>
        <taxon>Liliopsida</taxon>
        <taxon>Poales</taxon>
        <taxon>Poaceae</taxon>
        <taxon>BOP clade</taxon>
        <taxon>Oryzoideae</taxon>
        <taxon>Oryzeae</taxon>
        <taxon>Oryzinae</taxon>
        <taxon>Oryza</taxon>
    </lineage>
</organism>
<dbReference type="Proteomes" id="UP000008021">
    <property type="component" value="Chromosome 9"/>
</dbReference>
<dbReference type="HOGENOM" id="CLU_133034_0_0_1"/>
<reference evidence="2" key="1">
    <citation type="submission" date="2015-04" db="UniProtKB">
        <authorList>
            <consortium name="EnsemblPlants"/>
        </authorList>
    </citation>
    <scope>IDENTIFICATION</scope>
</reference>